<organism evidence="4 5">
    <name type="scientific">Saccharopolyspora taberi</name>
    <dbReference type="NCBI Taxonomy" id="60895"/>
    <lineage>
        <taxon>Bacteria</taxon>
        <taxon>Bacillati</taxon>
        <taxon>Actinomycetota</taxon>
        <taxon>Actinomycetes</taxon>
        <taxon>Pseudonocardiales</taxon>
        <taxon>Pseudonocardiaceae</taxon>
        <taxon>Saccharopolyspora</taxon>
    </lineage>
</organism>
<dbReference type="EMBL" id="BAAAUX010000005">
    <property type="protein sequence ID" value="GAA2779852.1"/>
    <property type="molecule type" value="Genomic_DNA"/>
</dbReference>
<dbReference type="Gene3D" id="1.10.10.10">
    <property type="entry name" value="Winged helix-like DNA-binding domain superfamily/Winged helix DNA-binding domain"/>
    <property type="match status" value="1"/>
</dbReference>
<dbReference type="Pfam" id="PF17782">
    <property type="entry name" value="WHD_DprA"/>
    <property type="match status" value="1"/>
</dbReference>
<proteinExistence type="inferred from homology"/>
<dbReference type="InterPro" id="IPR036388">
    <property type="entry name" value="WH-like_DNA-bd_sf"/>
</dbReference>
<evidence type="ECO:0000313" key="5">
    <source>
        <dbReference type="Proteomes" id="UP001500979"/>
    </source>
</evidence>
<evidence type="ECO:0000256" key="1">
    <source>
        <dbReference type="ARBA" id="ARBA00006525"/>
    </source>
</evidence>
<dbReference type="NCBIfam" id="TIGR00732">
    <property type="entry name" value="dprA"/>
    <property type="match status" value="1"/>
</dbReference>
<evidence type="ECO:0000313" key="4">
    <source>
        <dbReference type="EMBL" id="GAA2779852.1"/>
    </source>
</evidence>
<dbReference type="Gene3D" id="3.40.50.450">
    <property type="match status" value="1"/>
</dbReference>
<dbReference type="InterPro" id="IPR041614">
    <property type="entry name" value="DprA_WH"/>
</dbReference>
<sequence>MLEKEQPSEEVLAARAYLSAVAEPPASALAGFVEAHGVCRASELVRRGDVPALVADEVEARREHVSGAEVLSAARFAGIRLVTPEHPEWPHERFAGLTDATAIGLPGMAAPLALWVRGSVPLAEALETSVSIVGARAATGYGERLAVEFGHGLASAGFTVVSGAAYGIDGAAHRGALATSRPTVAFLACGADIDYPAGHSRLLRAISEQGVVVSEYPPGASPRKHRFLVRNRLIAASGQGTVVVEAGARSGASNTANTADALGRPVMAVPGPVTSKASVGCHEMVRGAKALLVTGVGQILETLSPLGTIPFEEARVPGLETDSLDPHARQLYDALVPGEEVSADQLAQESGLPLRKIRALLPALELAGLAMRNEQGWSRCA</sequence>
<dbReference type="Proteomes" id="UP001500979">
    <property type="component" value="Unassembled WGS sequence"/>
</dbReference>
<comment type="similarity">
    <text evidence="1">Belongs to the DprA/Smf family.</text>
</comment>
<accession>A0ABN3V5Y6</accession>
<dbReference type="PANTHER" id="PTHR43022:SF1">
    <property type="entry name" value="PROTEIN SMF"/>
    <property type="match status" value="1"/>
</dbReference>
<reference evidence="4 5" key="1">
    <citation type="journal article" date="2019" name="Int. J. Syst. Evol. Microbiol.">
        <title>The Global Catalogue of Microorganisms (GCM) 10K type strain sequencing project: providing services to taxonomists for standard genome sequencing and annotation.</title>
        <authorList>
            <consortium name="The Broad Institute Genomics Platform"/>
            <consortium name="The Broad Institute Genome Sequencing Center for Infectious Disease"/>
            <person name="Wu L."/>
            <person name="Ma J."/>
        </authorList>
    </citation>
    <scope>NUCLEOTIDE SEQUENCE [LARGE SCALE GENOMIC DNA]</scope>
    <source>
        <strain evidence="4 5">JCM 9383</strain>
    </source>
</reference>
<feature type="domain" description="DprA winged helix" evidence="3">
    <location>
        <begin position="321"/>
        <end position="372"/>
    </location>
</feature>
<evidence type="ECO:0000259" key="3">
    <source>
        <dbReference type="Pfam" id="PF17782"/>
    </source>
</evidence>
<evidence type="ECO:0000259" key="2">
    <source>
        <dbReference type="Pfam" id="PF02481"/>
    </source>
</evidence>
<comment type="caution">
    <text evidence="4">The sequence shown here is derived from an EMBL/GenBank/DDBJ whole genome shotgun (WGS) entry which is preliminary data.</text>
</comment>
<dbReference type="PANTHER" id="PTHR43022">
    <property type="entry name" value="PROTEIN SMF"/>
    <property type="match status" value="1"/>
</dbReference>
<dbReference type="SUPFAM" id="SSF102405">
    <property type="entry name" value="MCP/YpsA-like"/>
    <property type="match status" value="1"/>
</dbReference>
<keyword evidence="5" id="KW-1185">Reference proteome</keyword>
<feature type="domain" description="Smf/DprA SLOG" evidence="2">
    <location>
        <begin position="82"/>
        <end position="303"/>
    </location>
</feature>
<dbReference type="RefSeq" id="WP_344678460.1">
    <property type="nucleotide sequence ID" value="NZ_BAAAUX010000005.1"/>
</dbReference>
<name>A0ABN3V5Y6_9PSEU</name>
<dbReference type="Pfam" id="PF02481">
    <property type="entry name" value="DNA_processg_A"/>
    <property type="match status" value="1"/>
</dbReference>
<dbReference type="InterPro" id="IPR003488">
    <property type="entry name" value="DprA"/>
</dbReference>
<gene>
    <name evidence="4" type="primary">dprA</name>
    <name evidence="4" type="ORF">GCM10010470_12030</name>
</gene>
<dbReference type="InterPro" id="IPR057666">
    <property type="entry name" value="DrpA_SLOG"/>
</dbReference>
<protein>
    <submittedName>
        <fullName evidence="4">DNA-processing protein DprA</fullName>
    </submittedName>
</protein>